<keyword evidence="1" id="KW-1133">Transmembrane helix</keyword>
<keyword evidence="1" id="KW-0472">Membrane</keyword>
<gene>
    <name evidence="2" type="ORF">SAMN05192555_112118</name>
</gene>
<dbReference type="RefSeq" id="WP_089659434.1">
    <property type="nucleotide sequence ID" value="NZ_FNGH01000012.1"/>
</dbReference>
<organism evidence="2 3">
    <name type="scientific">Franzmannia pantelleriensis</name>
    <dbReference type="NCBI Taxonomy" id="48727"/>
    <lineage>
        <taxon>Bacteria</taxon>
        <taxon>Pseudomonadati</taxon>
        <taxon>Pseudomonadota</taxon>
        <taxon>Gammaproteobacteria</taxon>
        <taxon>Oceanospirillales</taxon>
        <taxon>Halomonadaceae</taxon>
        <taxon>Franzmannia</taxon>
    </lineage>
</organism>
<evidence type="ECO:0000256" key="1">
    <source>
        <dbReference type="SAM" id="Phobius"/>
    </source>
</evidence>
<proteinExistence type="predicted"/>
<accession>A0A1G9SSF9</accession>
<evidence type="ECO:0000313" key="3">
    <source>
        <dbReference type="Proteomes" id="UP000199107"/>
    </source>
</evidence>
<dbReference type="AlphaFoldDB" id="A0A1G9SSF9"/>
<sequence length="73" mass="7395">MLAAGCAMMGPWAAATSEYFMTLQEALALVAIGGVAGLINVLSTGGSMLTLPLMFLGLAPQVANVTNRVLLLG</sequence>
<dbReference type="STRING" id="48727.SAMN05192555_112118"/>
<name>A0A1G9SSF9_9GAMM</name>
<dbReference type="EMBL" id="FNGH01000012">
    <property type="protein sequence ID" value="SDM38388.1"/>
    <property type="molecule type" value="Genomic_DNA"/>
</dbReference>
<dbReference type="Proteomes" id="UP000199107">
    <property type="component" value="Unassembled WGS sequence"/>
</dbReference>
<reference evidence="3" key="1">
    <citation type="submission" date="2016-10" db="EMBL/GenBank/DDBJ databases">
        <authorList>
            <person name="Varghese N."/>
            <person name="Submissions S."/>
        </authorList>
    </citation>
    <scope>NUCLEOTIDE SEQUENCE [LARGE SCALE GENOMIC DNA]</scope>
    <source>
        <strain evidence="3">AAP</strain>
    </source>
</reference>
<keyword evidence="1" id="KW-0812">Transmembrane</keyword>
<evidence type="ECO:0000313" key="2">
    <source>
        <dbReference type="EMBL" id="SDM38388.1"/>
    </source>
</evidence>
<protein>
    <submittedName>
        <fullName evidence="2">Uncharacterized protein</fullName>
    </submittedName>
</protein>
<keyword evidence="3" id="KW-1185">Reference proteome</keyword>
<feature type="transmembrane region" description="Helical" evidence="1">
    <location>
        <begin position="26"/>
        <end position="51"/>
    </location>
</feature>